<name>A0A150PD23_SORCE</name>
<sequence>MWQGSQTAFLDEAGGPCEGLIAIAVGDRAVCYGGPGGVLRCAGRIYTHNFGPQFTDVPGAPPVAQILISPTFNSEDGNAMCVRTPGGEVQCMGRSNSWGQFGNGTSDPSASFVPWGTSVRAVGIATGTWDQICALTVGGEALCSGHSHGTSPVSVGSASRSVAIDTFGRALLDEPDLYRMENGRAECHVGPDGFQCRESAGGAPGDVVDGTYADRVGRSCWLTAAGKVECAVTNRLDPGVPPQPLAPFFTRRPVLALAGNFYTDSICAVYDDGSIACFGSNDHGQLGVADEKLAAEAIVQPPGSIDLRCE</sequence>
<proteinExistence type="predicted"/>
<comment type="caution">
    <text evidence="1">The sequence shown here is derived from an EMBL/GenBank/DDBJ whole genome shotgun (WGS) entry which is preliminary data.</text>
</comment>
<dbReference type="AlphaFoldDB" id="A0A150PD23"/>
<evidence type="ECO:0000313" key="2">
    <source>
        <dbReference type="Proteomes" id="UP000075420"/>
    </source>
</evidence>
<gene>
    <name evidence="1" type="ORF">BE08_05205</name>
</gene>
<dbReference type="Gene3D" id="2.130.10.30">
    <property type="entry name" value="Regulator of chromosome condensation 1/beta-lactamase-inhibitor protein II"/>
    <property type="match status" value="2"/>
</dbReference>
<protein>
    <submittedName>
        <fullName evidence="1">Uncharacterized protein</fullName>
    </submittedName>
</protein>
<dbReference type="EMBL" id="JELY01002108">
    <property type="protein sequence ID" value="KYF53575.1"/>
    <property type="molecule type" value="Genomic_DNA"/>
</dbReference>
<reference evidence="1 2" key="1">
    <citation type="submission" date="2014-02" db="EMBL/GenBank/DDBJ databases">
        <title>The small core and large imbalanced accessory genome model reveals a collaborative survival strategy of Sorangium cellulosum strains in nature.</title>
        <authorList>
            <person name="Han K."/>
            <person name="Peng R."/>
            <person name="Blom J."/>
            <person name="Li Y.-Z."/>
        </authorList>
    </citation>
    <scope>NUCLEOTIDE SEQUENCE [LARGE SCALE GENOMIC DNA]</scope>
    <source>
        <strain evidence="1 2">So0157-25</strain>
    </source>
</reference>
<accession>A0A150PD23</accession>
<dbReference type="InterPro" id="IPR009091">
    <property type="entry name" value="RCC1/BLIP-II"/>
</dbReference>
<dbReference type="Proteomes" id="UP000075420">
    <property type="component" value="Unassembled WGS sequence"/>
</dbReference>
<organism evidence="1 2">
    <name type="scientific">Sorangium cellulosum</name>
    <name type="common">Polyangium cellulosum</name>
    <dbReference type="NCBI Taxonomy" id="56"/>
    <lineage>
        <taxon>Bacteria</taxon>
        <taxon>Pseudomonadati</taxon>
        <taxon>Myxococcota</taxon>
        <taxon>Polyangia</taxon>
        <taxon>Polyangiales</taxon>
        <taxon>Polyangiaceae</taxon>
        <taxon>Sorangium</taxon>
    </lineage>
</organism>
<dbReference type="SUPFAM" id="SSF50985">
    <property type="entry name" value="RCC1/BLIP-II"/>
    <property type="match status" value="1"/>
</dbReference>
<evidence type="ECO:0000313" key="1">
    <source>
        <dbReference type="EMBL" id="KYF53575.1"/>
    </source>
</evidence>